<accession>A0A9J6FCI1</accession>
<dbReference type="AlphaFoldDB" id="A0A9J6FCI1"/>
<feature type="chain" id="PRO_5039901436" evidence="1">
    <location>
        <begin position="31"/>
        <end position="120"/>
    </location>
</feature>
<dbReference type="OrthoDB" id="8178576at2759"/>
<keyword evidence="1" id="KW-0732">Signal</keyword>
<dbReference type="PANTHER" id="PTHR39945:SF1">
    <property type="entry name" value="FI14129P"/>
    <property type="match status" value="1"/>
</dbReference>
<organism evidence="2 3">
    <name type="scientific">Haemaphysalis longicornis</name>
    <name type="common">Bush tick</name>
    <dbReference type="NCBI Taxonomy" id="44386"/>
    <lineage>
        <taxon>Eukaryota</taxon>
        <taxon>Metazoa</taxon>
        <taxon>Ecdysozoa</taxon>
        <taxon>Arthropoda</taxon>
        <taxon>Chelicerata</taxon>
        <taxon>Arachnida</taxon>
        <taxon>Acari</taxon>
        <taxon>Parasitiformes</taxon>
        <taxon>Ixodida</taxon>
        <taxon>Ixodoidea</taxon>
        <taxon>Ixodidae</taxon>
        <taxon>Haemaphysalinae</taxon>
        <taxon>Haemaphysalis</taxon>
    </lineage>
</organism>
<dbReference type="Proteomes" id="UP000821853">
    <property type="component" value="Chromosome 1"/>
</dbReference>
<dbReference type="PANTHER" id="PTHR39945">
    <property type="entry name" value="FI14129P"/>
    <property type="match status" value="1"/>
</dbReference>
<proteinExistence type="predicted"/>
<comment type="caution">
    <text evidence="2">The sequence shown here is derived from an EMBL/GenBank/DDBJ whole genome shotgun (WGS) entry which is preliminary data.</text>
</comment>
<reference evidence="2 3" key="1">
    <citation type="journal article" date="2020" name="Cell">
        <title>Large-Scale Comparative Analyses of Tick Genomes Elucidate Their Genetic Diversity and Vector Capacities.</title>
        <authorList>
            <consortium name="Tick Genome and Microbiome Consortium (TIGMIC)"/>
            <person name="Jia N."/>
            <person name="Wang J."/>
            <person name="Shi W."/>
            <person name="Du L."/>
            <person name="Sun Y."/>
            <person name="Zhan W."/>
            <person name="Jiang J.F."/>
            <person name="Wang Q."/>
            <person name="Zhang B."/>
            <person name="Ji P."/>
            <person name="Bell-Sakyi L."/>
            <person name="Cui X.M."/>
            <person name="Yuan T.T."/>
            <person name="Jiang B.G."/>
            <person name="Yang W.F."/>
            <person name="Lam T.T."/>
            <person name="Chang Q.C."/>
            <person name="Ding S.J."/>
            <person name="Wang X.J."/>
            <person name="Zhu J.G."/>
            <person name="Ruan X.D."/>
            <person name="Zhao L."/>
            <person name="Wei J.T."/>
            <person name="Ye R.Z."/>
            <person name="Que T.C."/>
            <person name="Du C.H."/>
            <person name="Zhou Y.H."/>
            <person name="Cheng J.X."/>
            <person name="Dai P.F."/>
            <person name="Guo W.B."/>
            <person name="Han X.H."/>
            <person name="Huang E.J."/>
            <person name="Li L.F."/>
            <person name="Wei W."/>
            <person name="Gao Y.C."/>
            <person name="Liu J.Z."/>
            <person name="Shao H.Z."/>
            <person name="Wang X."/>
            <person name="Wang C.C."/>
            <person name="Yang T.C."/>
            <person name="Huo Q.B."/>
            <person name="Li W."/>
            <person name="Chen H.Y."/>
            <person name="Chen S.E."/>
            <person name="Zhou L.G."/>
            <person name="Ni X.B."/>
            <person name="Tian J.H."/>
            <person name="Sheng Y."/>
            <person name="Liu T."/>
            <person name="Pan Y.S."/>
            <person name="Xia L.Y."/>
            <person name="Li J."/>
            <person name="Zhao F."/>
            <person name="Cao W.C."/>
        </authorList>
    </citation>
    <scope>NUCLEOTIDE SEQUENCE [LARGE SCALE GENOMIC DNA]</scope>
    <source>
        <strain evidence="2">HaeL-2018</strain>
    </source>
</reference>
<protein>
    <submittedName>
        <fullName evidence="2">Uncharacterized protein</fullName>
    </submittedName>
</protein>
<keyword evidence="3" id="KW-1185">Reference proteome</keyword>
<evidence type="ECO:0000313" key="3">
    <source>
        <dbReference type="Proteomes" id="UP000821853"/>
    </source>
</evidence>
<evidence type="ECO:0000313" key="2">
    <source>
        <dbReference type="EMBL" id="KAH9360629.1"/>
    </source>
</evidence>
<gene>
    <name evidence="2" type="ORF">HPB48_007550</name>
</gene>
<evidence type="ECO:0000256" key="1">
    <source>
        <dbReference type="SAM" id="SignalP"/>
    </source>
</evidence>
<name>A0A9J6FCI1_HAELO</name>
<feature type="signal peptide" evidence="1">
    <location>
        <begin position="1"/>
        <end position="30"/>
    </location>
</feature>
<dbReference type="EMBL" id="JABSTR010000001">
    <property type="protein sequence ID" value="KAH9360629.1"/>
    <property type="molecule type" value="Genomic_DNA"/>
</dbReference>
<dbReference type="VEuPathDB" id="VectorBase:HLOH_063059"/>
<sequence length="120" mass="13157">MCSQTPLSLLSVCLLLLFWVSFLEAPAVGAADVAAPAAQPWWAPIEPRAGSVQRRSSFLDQADLLASLPQEDLCPSHSGVRDLCQQCAKVTKDPKAFRMCCSNTRDGRTWCARFLEFGLN</sequence>